<keyword evidence="1" id="KW-0812">Transmembrane</keyword>
<reference evidence="2 3" key="1">
    <citation type="submission" date="2019-04" db="EMBL/GenBank/DDBJ databases">
        <authorList>
            <consortium name="DOE Joint Genome Institute"/>
            <person name="Mondo S."/>
            <person name="Kjaerbolling I."/>
            <person name="Vesth T."/>
            <person name="Frisvad J.C."/>
            <person name="Nybo J.L."/>
            <person name="Theobald S."/>
            <person name="Kildgaard S."/>
            <person name="Isbrandt T."/>
            <person name="Kuo A."/>
            <person name="Sato A."/>
            <person name="Lyhne E.K."/>
            <person name="Kogle M.E."/>
            <person name="Wiebenga A."/>
            <person name="Kun R.S."/>
            <person name="Lubbers R.J."/>
            <person name="Makela M.R."/>
            <person name="Barry K."/>
            <person name="Chovatia M."/>
            <person name="Clum A."/>
            <person name="Daum C."/>
            <person name="Haridas S."/>
            <person name="He G."/>
            <person name="LaButti K."/>
            <person name="Lipzen A."/>
            <person name="Riley R."/>
            <person name="Salamov A."/>
            <person name="Simmons B.A."/>
            <person name="Magnuson J.K."/>
            <person name="Henrissat B."/>
            <person name="Mortensen U.H."/>
            <person name="Larsen T.O."/>
            <person name="Devries R.P."/>
            <person name="Grigoriev I.V."/>
            <person name="Machida M."/>
            <person name="Baker S.E."/>
            <person name="Andersen M.R."/>
            <person name="Cantor M.N."/>
            <person name="Hua S.X."/>
        </authorList>
    </citation>
    <scope>NUCLEOTIDE SEQUENCE [LARGE SCALE GENOMIC DNA]</scope>
    <source>
        <strain evidence="2 3">CBS 117616</strain>
    </source>
</reference>
<dbReference type="Proteomes" id="UP000325395">
    <property type="component" value="Unassembled WGS sequence"/>
</dbReference>
<dbReference type="EMBL" id="ML735723">
    <property type="protein sequence ID" value="KAE8418748.1"/>
    <property type="molecule type" value="Genomic_DNA"/>
</dbReference>
<proteinExistence type="predicted"/>
<accession>A0ABQ6WNX4</accession>
<name>A0ABQ6WNX4_9EURO</name>
<gene>
    <name evidence="2" type="ORF">BDV36DRAFT_253027</name>
</gene>
<keyword evidence="3" id="KW-1185">Reference proteome</keyword>
<feature type="transmembrane region" description="Helical" evidence="1">
    <location>
        <begin position="64"/>
        <end position="81"/>
    </location>
</feature>
<evidence type="ECO:0008006" key="4">
    <source>
        <dbReference type="Google" id="ProtNLM"/>
    </source>
</evidence>
<feature type="non-terminal residue" evidence="2">
    <location>
        <position position="82"/>
    </location>
</feature>
<organism evidence="2 3">
    <name type="scientific">Aspergillus pseudocaelatus</name>
    <dbReference type="NCBI Taxonomy" id="1825620"/>
    <lineage>
        <taxon>Eukaryota</taxon>
        <taxon>Fungi</taxon>
        <taxon>Dikarya</taxon>
        <taxon>Ascomycota</taxon>
        <taxon>Pezizomycotina</taxon>
        <taxon>Eurotiomycetes</taxon>
        <taxon>Eurotiomycetidae</taxon>
        <taxon>Eurotiales</taxon>
        <taxon>Aspergillaceae</taxon>
        <taxon>Aspergillus</taxon>
        <taxon>Aspergillus subgen. Circumdati</taxon>
    </lineage>
</organism>
<evidence type="ECO:0000313" key="2">
    <source>
        <dbReference type="EMBL" id="KAE8418748.1"/>
    </source>
</evidence>
<keyword evidence="1" id="KW-0472">Membrane</keyword>
<protein>
    <recommendedName>
        <fullName evidence="4">Amino acid permease/ SLC12A domain-containing protein</fullName>
    </recommendedName>
</protein>
<keyword evidence="1" id="KW-1133">Transmembrane helix</keyword>
<sequence length="82" mass="8942">MVGTTIVELKVDLNPFSKGYRIWIGAKWGSPRQLLIVLWVEVSAAIAGREIIGIGSIMDPDAGGGPFFLFGFAFVYISFSFV</sequence>
<evidence type="ECO:0000313" key="3">
    <source>
        <dbReference type="Proteomes" id="UP000325395"/>
    </source>
</evidence>
<feature type="transmembrane region" description="Helical" evidence="1">
    <location>
        <begin position="34"/>
        <end position="58"/>
    </location>
</feature>
<evidence type="ECO:0000256" key="1">
    <source>
        <dbReference type="SAM" id="Phobius"/>
    </source>
</evidence>